<evidence type="ECO:0000256" key="3">
    <source>
        <dbReference type="ARBA" id="ARBA00022989"/>
    </source>
</evidence>
<protein>
    <submittedName>
        <fullName evidence="10">Uncharacterized protein</fullName>
    </submittedName>
</protein>
<feature type="chain" id="PRO_5001545915" evidence="7">
    <location>
        <begin position="38"/>
        <end position="416"/>
    </location>
</feature>
<evidence type="ECO:0000256" key="6">
    <source>
        <dbReference type="SAM" id="Phobius"/>
    </source>
</evidence>
<dbReference type="GO" id="GO:0016020">
    <property type="term" value="C:membrane"/>
    <property type="evidence" value="ECO:0007669"/>
    <property type="project" value="UniProtKB-SubCell"/>
</dbReference>
<feature type="signal peptide" evidence="7">
    <location>
        <begin position="1"/>
        <end position="37"/>
    </location>
</feature>
<feature type="domain" description="GPR180/TMEM145 transmembrane" evidence="8">
    <location>
        <begin position="302"/>
        <end position="358"/>
    </location>
</feature>
<dbReference type="OrthoDB" id="205745at2759"/>
<keyword evidence="7" id="KW-0732">Signal</keyword>
<gene>
    <name evidence="10" type="ORF">X777_01286</name>
</gene>
<dbReference type="OMA" id="PTIYAVM"/>
<dbReference type="PANTHER" id="PTHR23252:SF24">
    <property type="entry name" value="TRANSMEMBRANE PROTEIN 145"/>
    <property type="match status" value="1"/>
</dbReference>
<sequence>MCRGIVARTPRVRKSRHGFLLLLLSIAHLPLLRHADAKILRGDLVTPENWAFVARFCFLTERGTFRYHFTLGGQERNLNLLLYYDGEHQWPNVYPSNKTCEEKESVLDIEHGQVVPLNTSMSLSSGCTRGTDDVVQCDSQRRFISVRPRWWFVALADCSSTNGLNVSYWISLTNAPTGTFWKEHFSADEFCNLHFALQLRSRRLLHISYKMFMASLLCQLLGALCEIYSYVNLGLRGTPVANAYLLGQLAEASCETLTLMLLLALGYTVTKSVLTLPQIRWLAIFVGVTAFCQIFLYIYEKMNTKLNFYASLLSMGSAWFLCNPLTVLTITIFVDRWMRESVAKASSLWMVFLGHVMFLYVTRPSVNNKRFPFHIRTCQVMPIGGHGQDHSYEPGPRTAVTVFTIAQTWPYRSEPH</sequence>
<keyword evidence="3 6" id="KW-1133">Transmembrane helix</keyword>
<evidence type="ECO:0000259" key="8">
    <source>
        <dbReference type="Pfam" id="PF10192"/>
    </source>
</evidence>
<accession>A0A026WT96</accession>
<feature type="transmembrane region" description="Helical" evidence="6">
    <location>
        <begin position="346"/>
        <end position="362"/>
    </location>
</feature>
<dbReference type="STRING" id="2015173.A0A026WT96"/>
<feature type="domain" description="GPR180/TMEM145 transmembrane" evidence="8">
    <location>
        <begin position="191"/>
        <end position="301"/>
    </location>
</feature>
<reference evidence="10 11" key="1">
    <citation type="journal article" date="2014" name="Curr. Biol.">
        <title>The genome of the clonal raider ant Cerapachys biroi.</title>
        <authorList>
            <person name="Oxley P.R."/>
            <person name="Ji L."/>
            <person name="Fetter-Pruneda I."/>
            <person name="McKenzie S.K."/>
            <person name="Li C."/>
            <person name="Hu H."/>
            <person name="Zhang G."/>
            <person name="Kronauer D.J."/>
        </authorList>
    </citation>
    <scope>NUCLEOTIDE SEQUENCE [LARGE SCALE GENOMIC DNA]</scope>
</reference>
<evidence type="ECO:0000256" key="4">
    <source>
        <dbReference type="ARBA" id="ARBA00023136"/>
    </source>
</evidence>
<evidence type="ECO:0000259" key="9">
    <source>
        <dbReference type="Pfam" id="PF21892"/>
    </source>
</evidence>
<dbReference type="Proteomes" id="UP000053097">
    <property type="component" value="Unassembled WGS sequence"/>
</dbReference>
<keyword evidence="2 6" id="KW-0812">Transmembrane</keyword>
<feature type="transmembrane region" description="Helical" evidence="6">
    <location>
        <begin position="243"/>
        <end position="267"/>
    </location>
</feature>
<dbReference type="PANTHER" id="PTHR23252">
    <property type="entry name" value="INTIMAL THICKNESS RECEPTOR-RELATED"/>
    <property type="match status" value="1"/>
</dbReference>
<feature type="transmembrane region" description="Helical" evidence="6">
    <location>
        <begin position="306"/>
        <end position="334"/>
    </location>
</feature>
<dbReference type="Pfam" id="PF10192">
    <property type="entry name" value="GPR180-TMEM145_TM"/>
    <property type="match status" value="2"/>
</dbReference>
<name>A0A026WT96_OOCBI</name>
<dbReference type="InterPro" id="IPR019336">
    <property type="entry name" value="GPR180/TMEM145_TM"/>
</dbReference>
<keyword evidence="5" id="KW-0325">Glycoprotein</keyword>
<proteinExistence type="predicted"/>
<dbReference type="GO" id="GO:0019236">
    <property type="term" value="P:response to pheromone"/>
    <property type="evidence" value="ECO:0007669"/>
    <property type="project" value="InterPro"/>
</dbReference>
<evidence type="ECO:0000313" key="10">
    <source>
        <dbReference type="EMBL" id="EZA58329.1"/>
    </source>
</evidence>
<evidence type="ECO:0000256" key="2">
    <source>
        <dbReference type="ARBA" id="ARBA00022692"/>
    </source>
</evidence>
<dbReference type="Pfam" id="PF21892">
    <property type="entry name" value="TMEM145_N"/>
    <property type="match status" value="1"/>
</dbReference>
<dbReference type="AlphaFoldDB" id="A0A026WT96"/>
<dbReference type="EMBL" id="KK107128">
    <property type="protein sequence ID" value="EZA58329.1"/>
    <property type="molecule type" value="Genomic_DNA"/>
</dbReference>
<keyword evidence="4 6" id="KW-0472">Membrane</keyword>
<evidence type="ECO:0000256" key="5">
    <source>
        <dbReference type="ARBA" id="ARBA00023180"/>
    </source>
</evidence>
<organism evidence="10 11">
    <name type="scientific">Ooceraea biroi</name>
    <name type="common">Clonal raider ant</name>
    <name type="synonym">Cerapachys biroi</name>
    <dbReference type="NCBI Taxonomy" id="2015173"/>
    <lineage>
        <taxon>Eukaryota</taxon>
        <taxon>Metazoa</taxon>
        <taxon>Ecdysozoa</taxon>
        <taxon>Arthropoda</taxon>
        <taxon>Hexapoda</taxon>
        <taxon>Insecta</taxon>
        <taxon>Pterygota</taxon>
        <taxon>Neoptera</taxon>
        <taxon>Endopterygota</taxon>
        <taxon>Hymenoptera</taxon>
        <taxon>Apocrita</taxon>
        <taxon>Aculeata</taxon>
        <taxon>Formicoidea</taxon>
        <taxon>Formicidae</taxon>
        <taxon>Dorylinae</taxon>
        <taxon>Ooceraea</taxon>
    </lineage>
</organism>
<dbReference type="GO" id="GO:0007186">
    <property type="term" value="P:G protein-coupled receptor signaling pathway"/>
    <property type="evidence" value="ECO:0007669"/>
    <property type="project" value="InterPro"/>
</dbReference>
<evidence type="ECO:0000313" key="11">
    <source>
        <dbReference type="Proteomes" id="UP000053097"/>
    </source>
</evidence>
<comment type="subcellular location">
    <subcellularLocation>
        <location evidence="1">Membrane</location>
        <topology evidence="1">Multi-pass membrane protein</topology>
    </subcellularLocation>
</comment>
<evidence type="ECO:0000256" key="1">
    <source>
        <dbReference type="ARBA" id="ARBA00004141"/>
    </source>
</evidence>
<dbReference type="InterPro" id="IPR053880">
    <property type="entry name" value="GPR180-like_N"/>
</dbReference>
<feature type="domain" description="GPR180-like N-terminal" evidence="9">
    <location>
        <begin position="41"/>
        <end position="168"/>
    </location>
</feature>
<feature type="transmembrane region" description="Helical" evidence="6">
    <location>
        <begin position="211"/>
        <end position="231"/>
    </location>
</feature>
<feature type="transmembrane region" description="Helical" evidence="6">
    <location>
        <begin position="279"/>
        <end position="299"/>
    </location>
</feature>
<evidence type="ECO:0000256" key="7">
    <source>
        <dbReference type="SAM" id="SignalP"/>
    </source>
</evidence>
<keyword evidence="11" id="KW-1185">Reference proteome</keyword>
<dbReference type="InterPro" id="IPR047831">
    <property type="entry name" value="GPR180/TMEM145"/>
</dbReference>